<dbReference type="PANTHER" id="PTHR38926">
    <property type="entry name" value="F-BOX DOMAIN CONTAINING PROTEIN, EXPRESSED"/>
    <property type="match status" value="1"/>
</dbReference>
<dbReference type="AlphaFoldDB" id="A0AAU9T0F6"/>
<dbReference type="InterPro" id="IPR006553">
    <property type="entry name" value="Leu-rich_rpt_Cys-con_subtyp"/>
</dbReference>
<organism evidence="2 3">
    <name type="scientific">Thlaspi arvense</name>
    <name type="common">Field penny-cress</name>
    <dbReference type="NCBI Taxonomy" id="13288"/>
    <lineage>
        <taxon>Eukaryota</taxon>
        <taxon>Viridiplantae</taxon>
        <taxon>Streptophyta</taxon>
        <taxon>Embryophyta</taxon>
        <taxon>Tracheophyta</taxon>
        <taxon>Spermatophyta</taxon>
        <taxon>Magnoliopsida</taxon>
        <taxon>eudicotyledons</taxon>
        <taxon>Gunneridae</taxon>
        <taxon>Pentapetalae</taxon>
        <taxon>rosids</taxon>
        <taxon>malvids</taxon>
        <taxon>Brassicales</taxon>
        <taxon>Brassicaceae</taxon>
        <taxon>Thlaspideae</taxon>
        <taxon>Thlaspi</taxon>
    </lineage>
</organism>
<proteinExistence type="predicted"/>
<dbReference type="SUPFAM" id="SSF52047">
    <property type="entry name" value="RNI-like"/>
    <property type="match status" value="2"/>
</dbReference>
<keyword evidence="3" id="KW-1185">Reference proteome</keyword>
<dbReference type="InterPro" id="IPR032675">
    <property type="entry name" value="LRR_dom_sf"/>
</dbReference>
<dbReference type="Pfam" id="PF13516">
    <property type="entry name" value="LRR_6"/>
    <property type="match status" value="1"/>
</dbReference>
<protein>
    <recommendedName>
        <fullName evidence="1">F-box domain-containing protein</fullName>
    </recommendedName>
</protein>
<dbReference type="SUPFAM" id="SSF81383">
    <property type="entry name" value="F-box domain"/>
    <property type="match status" value="1"/>
</dbReference>
<dbReference type="SMART" id="SM00367">
    <property type="entry name" value="LRR_CC"/>
    <property type="match status" value="8"/>
</dbReference>
<reference evidence="2 3" key="1">
    <citation type="submission" date="2022-03" db="EMBL/GenBank/DDBJ databases">
        <authorList>
            <person name="Nunn A."/>
            <person name="Chopra R."/>
            <person name="Nunn A."/>
            <person name="Contreras Garrido A."/>
        </authorList>
    </citation>
    <scope>NUCLEOTIDE SEQUENCE [LARGE SCALE GENOMIC DNA]</scope>
</reference>
<evidence type="ECO:0000313" key="3">
    <source>
        <dbReference type="Proteomes" id="UP000836841"/>
    </source>
</evidence>
<sequence length="630" mass="71895">MEVNGDETRVEMGSGLVPEWNELTRECLNDIFSRLTMEQRWTGPMLVCKTLMNVCQDPSLNTIVDLETPFLSIPESIDLWTCEFEAKVDSILRCVVDRSEGGVTEIRVRHCTNQSLSYVAERCPNLEVLWVKYCPNVTDTSMMKIASNCPMLRELDISYSYGISHKSLKMFGMKCKNLQVMKKNLVDPSEFTRFEHTGLVPLLYSDIPAPPSLGDRVAIAVGRHMPQLKHLELQYSTITRESVVVLCRGCPNLEYVDILGCWNLASRDIATQFSSLKNATIKDLVSLLISFEHYLSSLYAHIIRLFKSRVSGLVQIYELKVKEITLKKKLLFLSSFGRKKTIQFSTFSIKMGSRRGPDWSELIRECLIDIFSRLSTEQKWLGPMLVCKNWKNVCRDPSLNSVFDVEAWFLSATDSSICWSPEFEENIDSSLRSVVDLSQGGLKEIRVRHCTNQSISYVAERCPNLEVLWVKYSPNVTIESMRQIALNCPKLKELDVSCSCEISCECIEMLGKNCKNLEILKRNMMDPAEVVTTRFRSRFVPNTYLQATFFTLGNFDARAIGRHLSQLKHLELRFSTMTDIGLLHLCGCSKLEYLDLSGCRNLTSDGVTNHISSLKNLKEIKKPVFTVFFF</sequence>
<evidence type="ECO:0000313" key="2">
    <source>
        <dbReference type="EMBL" id="CAH2077443.1"/>
    </source>
</evidence>
<evidence type="ECO:0000259" key="1">
    <source>
        <dbReference type="Pfam" id="PF00646"/>
    </source>
</evidence>
<dbReference type="Gene3D" id="1.20.1280.50">
    <property type="match status" value="1"/>
</dbReference>
<name>A0AAU9T0F6_THLAR</name>
<accession>A0AAU9T0F6</accession>
<feature type="domain" description="F-box" evidence="1">
    <location>
        <begin position="359"/>
        <end position="400"/>
    </location>
</feature>
<dbReference type="EMBL" id="OU466863">
    <property type="protein sequence ID" value="CAH2077443.1"/>
    <property type="molecule type" value="Genomic_DNA"/>
</dbReference>
<dbReference type="PANTHER" id="PTHR38926:SF5">
    <property type="entry name" value="F-BOX AND LEUCINE-RICH REPEAT PROTEIN 6"/>
    <property type="match status" value="1"/>
</dbReference>
<dbReference type="InterPro" id="IPR036047">
    <property type="entry name" value="F-box-like_dom_sf"/>
</dbReference>
<dbReference type="InterPro" id="IPR001810">
    <property type="entry name" value="F-box_dom"/>
</dbReference>
<dbReference type="Pfam" id="PF00646">
    <property type="entry name" value="F-box"/>
    <property type="match status" value="1"/>
</dbReference>
<dbReference type="InterPro" id="IPR001611">
    <property type="entry name" value="Leu-rich_rpt"/>
</dbReference>
<dbReference type="Gene3D" id="3.80.10.10">
    <property type="entry name" value="Ribonuclease Inhibitor"/>
    <property type="match status" value="3"/>
</dbReference>
<dbReference type="Proteomes" id="UP000836841">
    <property type="component" value="Chromosome 7"/>
</dbReference>
<gene>
    <name evidence="2" type="ORF">TAV2_LOCUS23010</name>
</gene>